<feature type="compositionally biased region" description="Polar residues" evidence="24">
    <location>
        <begin position="1380"/>
        <end position="1401"/>
    </location>
</feature>
<feature type="transmembrane region" description="Helical" evidence="23">
    <location>
        <begin position="1116"/>
        <end position="1138"/>
    </location>
</feature>
<comment type="similarity">
    <text evidence="3 23">Belongs to the cation transport ATPase (P-type) (TC 3.A.3) family. Type IV subfamily.</text>
</comment>
<feature type="region of interest" description="Disordered" evidence="24">
    <location>
        <begin position="1364"/>
        <end position="1468"/>
    </location>
</feature>
<feature type="binding site" evidence="22">
    <location>
        <position position="435"/>
    </location>
    <ligand>
        <name>Mg(2+)</name>
        <dbReference type="ChEBI" id="CHEBI:18420"/>
    </ligand>
</feature>
<evidence type="ECO:0000256" key="21">
    <source>
        <dbReference type="PIRSR" id="PIRSR606539-2"/>
    </source>
</evidence>
<dbReference type="SUPFAM" id="SSF81665">
    <property type="entry name" value="Calcium ATPase, transmembrane domain M"/>
    <property type="match status" value="1"/>
</dbReference>
<keyword evidence="5 23" id="KW-0812">Transmembrane</keyword>
<protein>
    <recommendedName>
        <fullName evidence="23">Phospholipid-transporting ATPase</fullName>
        <ecNumber evidence="23">7.6.2.1</ecNumber>
    </recommendedName>
</protein>
<evidence type="ECO:0000256" key="2">
    <source>
        <dbReference type="ARBA" id="ARBA00004477"/>
    </source>
</evidence>
<feature type="active site" description="4-aspartylphosphate intermediate" evidence="20">
    <location>
        <position position="435"/>
    </location>
</feature>
<feature type="transmembrane region" description="Helical" evidence="23">
    <location>
        <begin position="321"/>
        <end position="344"/>
    </location>
</feature>
<keyword evidence="10 22" id="KW-0460">Magnesium</keyword>
<evidence type="ECO:0000313" key="28">
    <source>
        <dbReference type="Proteomes" id="UP001488838"/>
    </source>
</evidence>
<gene>
    <name evidence="27" type="ORF">U0070_020173</name>
</gene>
<feature type="binding site" evidence="21">
    <location>
        <position position="629"/>
    </location>
    <ligand>
        <name>ATP</name>
        <dbReference type="ChEBI" id="CHEBI:30616"/>
    </ligand>
</feature>
<feature type="compositionally biased region" description="Gly residues" evidence="24">
    <location>
        <begin position="781"/>
        <end position="790"/>
    </location>
</feature>
<feature type="binding site" evidence="21">
    <location>
        <position position="710"/>
    </location>
    <ligand>
        <name>ATP</name>
        <dbReference type="ChEBI" id="CHEBI:30616"/>
    </ligand>
</feature>
<dbReference type="GO" id="GO:0005886">
    <property type="term" value="C:plasma membrane"/>
    <property type="evidence" value="ECO:0007669"/>
    <property type="project" value="TreeGrafter"/>
</dbReference>
<dbReference type="InterPro" id="IPR032630">
    <property type="entry name" value="P_typ_ATPase_c"/>
</dbReference>
<dbReference type="Gene3D" id="3.40.1110.10">
    <property type="entry name" value="Calcium-transporting ATPase, cytoplasmic domain N"/>
    <property type="match status" value="1"/>
</dbReference>
<evidence type="ECO:0000256" key="20">
    <source>
        <dbReference type="PIRSR" id="PIRSR606539-1"/>
    </source>
</evidence>
<dbReference type="GO" id="GO:0005789">
    <property type="term" value="C:endoplasmic reticulum membrane"/>
    <property type="evidence" value="ECO:0007669"/>
    <property type="project" value="UniProtKB-SubCell"/>
</dbReference>
<feature type="binding site" evidence="21">
    <location>
        <position position="957"/>
    </location>
    <ligand>
        <name>ATP</name>
        <dbReference type="ChEBI" id="CHEBI:30616"/>
    </ligand>
</feature>
<feature type="binding site" evidence="21">
    <location>
        <position position="436"/>
    </location>
    <ligand>
        <name>ATP</name>
        <dbReference type="ChEBI" id="CHEBI:30616"/>
    </ligand>
</feature>
<comment type="function">
    <text evidence="18">P4-ATPase flippase which catalyzes the hydrolysis of ATP coupled to the transport of aminophospholipids from the outer to the inner leaflet of various membranes and ensures the maintenance of asymmetric distribution of phospholipids. Phospholipid translocation also seems to be implicated in vesicle formation and in uptake of lipid signaling molecules. May be responsible for the maintenance of asymmetric distribution of phosphatidylserine (PS) in spermatozoa membranes. Involved in acrosome reactions and binding of spermatozoa to zona pellucida.</text>
</comment>
<keyword evidence="8" id="KW-0256">Endoplasmic reticulum</keyword>
<dbReference type="GO" id="GO:0005524">
    <property type="term" value="F:ATP binding"/>
    <property type="evidence" value="ECO:0007669"/>
    <property type="project" value="UniProtKB-UniRule"/>
</dbReference>
<feature type="transmembrane region" description="Helical" evidence="23">
    <location>
        <begin position="97"/>
        <end position="114"/>
    </location>
</feature>
<dbReference type="InterPro" id="IPR001757">
    <property type="entry name" value="P_typ_ATPase"/>
</dbReference>
<comment type="subcellular location">
    <subcellularLocation>
        <location evidence="19">Cytoplasmic vesicle</location>
        <location evidence="19">Secretory vesicle</location>
        <location evidence="19">Acrosome membrane</location>
        <topology evidence="19">Multi-pass membrane protein</topology>
    </subcellularLocation>
    <subcellularLocation>
        <location evidence="2">Endoplasmic reticulum membrane</location>
        <topology evidence="2">Multi-pass membrane protein</topology>
    </subcellularLocation>
    <subcellularLocation>
        <location evidence="23">Membrane</location>
        <topology evidence="23">Multi-pass membrane protein</topology>
    </subcellularLocation>
</comment>
<feature type="binding site" evidence="21">
    <location>
        <position position="437"/>
    </location>
    <ligand>
        <name>ATP</name>
        <dbReference type="ChEBI" id="CHEBI:30616"/>
    </ligand>
</feature>
<dbReference type="GO" id="GO:0000287">
    <property type="term" value="F:magnesium ion binding"/>
    <property type="evidence" value="ECO:0007669"/>
    <property type="project" value="UniProtKB-UniRule"/>
</dbReference>
<feature type="binding site" evidence="21">
    <location>
        <position position="980"/>
    </location>
    <ligand>
        <name>ATP</name>
        <dbReference type="ChEBI" id="CHEBI:30616"/>
    </ligand>
</feature>
<feature type="compositionally biased region" description="Basic residues" evidence="24">
    <location>
        <begin position="1"/>
        <end position="12"/>
    </location>
</feature>
<evidence type="ECO:0000256" key="12">
    <source>
        <dbReference type="ARBA" id="ARBA00022989"/>
    </source>
</evidence>
<keyword evidence="7 21" id="KW-0547">Nucleotide-binding</keyword>
<feature type="compositionally biased region" description="Basic and acidic residues" evidence="24">
    <location>
        <begin position="1242"/>
        <end position="1262"/>
    </location>
</feature>
<feature type="binding site" evidence="21">
    <location>
        <position position="596"/>
    </location>
    <ligand>
        <name>ATP</name>
        <dbReference type="ChEBI" id="CHEBI:30616"/>
    </ligand>
</feature>
<evidence type="ECO:0000259" key="25">
    <source>
        <dbReference type="Pfam" id="PF16209"/>
    </source>
</evidence>
<keyword evidence="11 23" id="KW-1278">Translocase</keyword>
<feature type="binding site" evidence="21">
    <location>
        <position position="711"/>
    </location>
    <ligand>
        <name>ATP</name>
        <dbReference type="ChEBI" id="CHEBI:30616"/>
    </ligand>
</feature>
<feature type="binding site" evidence="21">
    <location>
        <position position="573"/>
    </location>
    <ligand>
        <name>ATP</name>
        <dbReference type="ChEBI" id="CHEBI:30616"/>
    </ligand>
</feature>
<dbReference type="PRINTS" id="PR00119">
    <property type="entry name" value="CATATPASE"/>
</dbReference>
<dbReference type="GO" id="GO:0002080">
    <property type="term" value="C:acrosomal membrane"/>
    <property type="evidence" value="ECO:0007669"/>
    <property type="project" value="UniProtKB-SubCell"/>
</dbReference>
<dbReference type="Pfam" id="PF16209">
    <property type="entry name" value="PhoLip_ATPase_N"/>
    <property type="match status" value="1"/>
</dbReference>
<dbReference type="EMBL" id="JBBHLL010000398">
    <property type="protein sequence ID" value="KAK7803956.1"/>
    <property type="molecule type" value="Genomic_DNA"/>
</dbReference>
<keyword evidence="4" id="KW-0813">Transport</keyword>
<dbReference type="PANTHER" id="PTHR24092">
    <property type="entry name" value="PROBABLE PHOSPHOLIPID-TRANSPORTING ATPASE"/>
    <property type="match status" value="1"/>
</dbReference>
<dbReference type="NCBIfam" id="TIGR01494">
    <property type="entry name" value="ATPase_P-type"/>
    <property type="match status" value="1"/>
</dbReference>
<dbReference type="SUPFAM" id="SSF81660">
    <property type="entry name" value="Metal cation-transporting ATPase, ATP-binding domain N"/>
    <property type="match status" value="1"/>
</dbReference>
<dbReference type="GO" id="GO:0007030">
    <property type="term" value="P:Golgi organization"/>
    <property type="evidence" value="ECO:0007669"/>
    <property type="project" value="TreeGrafter"/>
</dbReference>
<feature type="domain" description="P-type ATPase C-terminal" evidence="26">
    <location>
        <begin position="1003"/>
        <end position="1138"/>
    </location>
</feature>
<feature type="region of interest" description="Disordered" evidence="24">
    <location>
        <begin position="764"/>
        <end position="792"/>
    </location>
</feature>
<keyword evidence="15" id="KW-0968">Cytoplasmic vesicle</keyword>
<dbReference type="Gene3D" id="2.70.150.10">
    <property type="entry name" value="Calcium-transporting ATPase, cytoplasmic transduction domain A"/>
    <property type="match status" value="1"/>
</dbReference>
<accession>A0AAW0HPQ1</accession>
<dbReference type="PANTHER" id="PTHR24092:SF78">
    <property type="entry name" value="PHOSPHOLIPID-TRANSPORTING ATPASE IK"/>
    <property type="match status" value="1"/>
</dbReference>
<keyword evidence="12 23" id="KW-1133">Transmembrane helix</keyword>
<comment type="cofactor">
    <cofactor evidence="1 22">
        <name>Mg(2+)</name>
        <dbReference type="ChEBI" id="CHEBI:18420"/>
    </cofactor>
</comment>
<evidence type="ECO:0000256" key="10">
    <source>
        <dbReference type="ARBA" id="ARBA00022842"/>
    </source>
</evidence>
<feature type="region of interest" description="Disordered" evidence="24">
    <location>
        <begin position="1"/>
        <end position="33"/>
    </location>
</feature>
<evidence type="ECO:0000256" key="8">
    <source>
        <dbReference type="ARBA" id="ARBA00022824"/>
    </source>
</evidence>
<dbReference type="InterPro" id="IPR032631">
    <property type="entry name" value="P-type_ATPase_N"/>
</dbReference>
<feature type="transmembrane region" description="Helical" evidence="23">
    <location>
        <begin position="368"/>
        <end position="394"/>
    </location>
</feature>
<sequence>MAHPCRPFHTRWHQANSSHNIGGPGRRWRPTLGSPAPPSPALTAFTWEVKANDHAYHEQFRRKGFLCWRQKKYRSNAIHTAKYNFFSFLPLNLFEQFHRMSNLYFLLIIILQGMPEISTLPWFTLFAPLVCLLVIRATRDLVDDIGRHRSDNIINNRPCQILRGKSFLWKKWKNLCVGDVVCLRKDSIVPADMLLLASTEPSSLCYVETADIDGETNLKFRQALMVTHRELTSPKKMASFQGTVTCEEPNSRMHHFVGSLEWNNMRYSLDIGNLLLRGCKIRNTDTCYGLVIYAGLDTKIMKNCGKIHTKRTKLDLLMNKLVILIFMFIVVVSLLLTLGFAFMVKEFKGKHYYVLALHARTEAAESFFLFWGFLILLSVMVPMAMFIIAEFIYLGNSFFINWDLNMYYEPLDMPAKARSTSLNDQLGQVQYIFSDKTGTLTQNIMTFKKCCINGCIYDSDDEHGILRKRNPYAWNPFADGKLQFYNKELEHMVQGQQDTVVQEFWRLLAICHTVMVQEKDNQLLYQAASPDEEALVTAARNFGYVFRSRTQDTITLVELGEERVYQVLAMMDFNSVRKRMSVLVRNPEGCICLYTKGADTVILERLHKKGAVETTTEEALAAFAEQTLRTLCLAYKEVAEETYKQWEPEHQEATLLLQNRAQALHQVYNKMEQNLQLLGATAIEDKLQDGVPETIKCLKKGNIKMWVLTGDKPGGSLALLPQNACCTWGAAPAAGLSTMSPGVGHVPRTSPALLESFILTITRPGGGEGGGEAARDEDLGGGRGLRGGAPGPGPEPECVHLDGFTETAVNIGFACKLLSENMLILEDKDIKRLLENYWNESEQQRAFKMMTHHNIALVINGEFLDQLLLSLRKEPRALVQNAVVDEAPQELGMSRMDFLQARRISLMWRNIGATLTQSPSAASKIRESPEVRRERAFVDLASKCQAVICCRVTPKQKALVVALVKKYQQVVTLAIGDGANDVNMIKTADIGVGLAGQEGMQAVQNSDYVLAQFCYLQRLLLVHGRWSYMRVCKFLRYFFYKTVASMMAQIWFSMFNGFTAQPLYEGWFLALFNLLYSTLPVLYIGLFEQDVTAEKSLKMPELYVAGQKDDLFNYSIFLQAIVHGMLTSLINFFLPVLVILVIKYWTLLCVGSIVLSLGAYVVMTSLTQSLWLFKISPETFPFLFADYNVLSHPVSLLVIILNVTLNTLPVLALRVVHRAVSKLRPKARQGRAPGGRKTASGTRDEGPQRHCGQRERQTERTHSVGLYAGGREEEVPSEEEEVAVEPAVRHLRRGIPARRSSYAFSHREGYADLITQGTILRKSMGESICVSPNPSEEDLPPHHPSQHRGSIFNPRKISILAKMKWSHHAKASQEEVHPDTGSQTEKQATLYLNPSDTQKPPTTSSATSVSSSDDQAFHSVPSEYTLDSQPERLDVRSSSWKGLPWKDPASPKPSQLEVPKQQHSHNSS</sequence>
<evidence type="ECO:0000256" key="19">
    <source>
        <dbReference type="ARBA" id="ARBA00060440"/>
    </source>
</evidence>
<feature type="domain" description="P-type ATPase N-terminal" evidence="25">
    <location>
        <begin position="50"/>
        <end position="125"/>
    </location>
</feature>
<feature type="transmembrane region" description="Helical" evidence="23">
    <location>
        <begin position="1034"/>
        <end position="1054"/>
    </location>
</feature>
<dbReference type="InterPro" id="IPR018303">
    <property type="entry name" value="ATPase_P-typ_P_site"/>
</dbReference>
<dbReference type="InterPro" id="IPR023214">
    <property type="entry name" value="HAD_sf"/>
</dbReference>
<keyword evidence="6 22" id="KW-0479">Metal-binding</keyword>
<dbReference type="EC" id="7.6.2.1" evidence="23"/>
<evidence type="ECO:0000259" key="26">
    <source>
        <dbReference type="Pfam" id="PF16212"/>
    </source>
</evidence>
<feature type="transmembrane region" description="Helical" evidence="23">
    <location>
        <begin position="1144"/>
        <end position="1163"/>
    </location>
</feature>
<reference evidence="27 28" key="1">
    <citation type="journal article" date="2023" name="bioRxiv">
        <title>Conserved and derived expression patterns and positive selection on dental genes reveal complex evolutionary context of ever-growing rodent molars.</title>
        <authorList>
            <person name="Calamari Z.T."/>
            <person name="Song A."/>
            <person name="Cohen E."/>
            <person name="Akter M."/>
            <person name="Roy R.D."/>
            <person name="Hallikas O."/>
            <person name="Christensen M.M."/>
            <person name="Li P."/>
            <person name="Marangoni P."/>
            <person name="Jernvall J."/>
            <person name="Klein O.D."/>
        </authorList>
    </citation>
    <scope>NUCLEOTIDE SEQUENCE [LARGE SCALE GENOMIC DNA]</scope>
    <source>
        <strain evidence="27">V071</strain>
    </source>
</reference>
<evidence type="ECO:0000256" key="4">
    <source>
        <dbReference type="ARBA" id="ARBA00022448"/>
    </source>
</evidence>
<feature type="region of interest" description="Disordered" evidence="24">
    <location>
        <begin position="1224"/>
        <end position="1283"/>
    </location>
</feature>
<evidence type="ECO:0000256" key="22">
    <source>
        <dbReference type="PIRSR" id="PIRSR606539-3"/>
    </source>
</evidence>
<comment type="catalytic activity">
    <reaction evidence="16 23">
        <text>ATP + H2O + phospholipidSide 1 = ADP + phosphate + phospholipidSide 2.</text>
        <dbReference type="EC" id="7.6.2.1"/>
    </reaction>
</comment>
<dbReference type="InterPro" id="IPR008250">
    <property type="entry name" value="ATPase_P-typ_transduc_dom_A_sf"/>
</dbReference>
<dbReference type="GO" id="GO:0016887">
    <property type="term" value="F:ATP hydrolysis activity"/>
    <property type="evidence" value="ECO:0007669"/>
    <property type="project" value="InterPro"/>
</dbReference>
<feature type="binding site" evidence="22">
    <location>
        <position position="977"/>
    </location>
    <ligand>
        <name>Mg(2+)</name>
        <dbReference type="ChEBI" id="CHEBI:18420"/>
    </ligand>
</feature>
<evidence type="ECO:0000313" key="27">
    <source>
        <dbReference type="EMBL" id="KAK7803956.1"/>
    </source>
</evidence>
<evidence type="ECO:0000256" key="5">
    <source>
        <dbReference type="ARBA" id="ARBA00022692"/>
    </source>
</evidence>
<feature type="compositionally biased region" description="Low complexity" evidence="24">
    <location>
        <begin position="1402"/>
        <end position="1412"/>
    </location>
</feature>
<evidence type="ECO:0000256" key="18">
    <source>
        <dbReference type="ARBA" id="ARBA00055228"/>
    </source>
</evidence>
<feature type="transmembrane region" description="Helical" evidence="23">
    <location>
        <begin position="1066"/>
        <end position="1086"/>
    </location>
</feature>
<evidence type="ECO:0000256" key="3">
    <source>
        <dbReference type="ARBA" id="ARBA00008109"/>
    </source>
</evidence>
<dbReference type="SUPFAM" id="SSF81653">
    <property type="entry name" value="Calcium ATPase, transduction domain A"/>
    <property type="match status" value="1"/>
</dbReference>
<dbReference type="GO" id="GO:0005802">
    <property type="term" value="C:trans-Golgi network"/>
    <property type="evidence" value="ECO:0007669"/>
    <property type="project" value="TreeGrafter"/>
</dbReference>
<dbReference type="Pfam" id="PF16212">
    <property type="entry name" value="PhoLip_ATPase_C"/>
    <property type="match status" value="1"/>
</dbReference>
<evidence type="ECO:0000256" key="11">
    <source>
        <dbReference type="ARBA" id="ARBA00022967"/>
    </source>
</evidence>
<dbReference type="SUPFAM" id="SSF56784">
    <property type="entry name" value="HAD-like"/>
    <property type="match status" value="1"/>
</dbReference>
<dbReference type="NCBIfam" id="TIGR01652">
    <property type="entry name" value="ATPase-Plipid"/>
    <property type="match status" value="1"/>
</dbReference>
<evidence type="ECO:0000256" key="15">
    <source>
        <dbReference type="ARBA" id="ARBA00023329"/>
    </source>
</evidence>
<dbReference type="FunFam" id="3.40.1110.10:FF:000096">
    <property type="entry name" value="Phospholipid-transporting ATPase"/>
    <property type="match status" value="1"/>
</dbReference>
<evidence type="ECO:0000256" key="17">
    <source>
        <dbReference type="ARBA" id="ARBA00051303"/>
    </source>
</evidence>
<dbReference type="GO" id="GO:0140326">
    <property type="term" value="F:ATPase-coupled intramembrane lipid transporter activity"/>
    <property type="evidence" value="ECO:0007669"/>
    <property type="project" value="UniProtKB-EC"/>
</dbReference>
<dbReference type="GO" id="GO:0045332">
    <property type="term" value="P:phospholipid translocation"/>
    <property type="evidence" value="ECO:0007669"/>
    <property type="project" value="TreeGrafter"/>
</dbReference>
<evidence type="ECO:0000256" key="24">
    <source>
        <dbReference type="SAM" id="MobiDB-lite"/>
    </source>
</evidence>
<feature type="binding site" evidence="22">
    <location>
        <position position="981"/>
    </location>
    <ligand>
        <name>Mg(2+)</name>
        <dbReference type="ChEBI" id="CHEBI:18420"/>
    </ligand>
</feature>
<dbReference type="Pfam" id="PF13246">
    <property type="entry name" value="Cation_ATPase"/>
    <property type="match status" value="1"/>
</dbReference>
<dbReference type="InterPro" id="IPR006539">
    <property type="entry name" value="P-type_ATPase_IV"/>
</dbReference>
<dbReference type="InterPro" id="IPR023298">
    <property type="entry name" value="ATPase_P-typ_TM_dom_sf"/>
</dbReference>
<evidence type="ECO:0000256" key="16">
    <source>
        <dbReference type="ARBA" id="ARBA00034036"/>
    </source>
</evidence>
<dbReference type="InterPro" id="IPR036412">
    <property type="entry name" value="HAD-like_sf"/>
</dbReference>
<keyword evidence="13" id="KW-0445">Lipid transport</keyword>
<keyword evidence="14 23" id="KW-0472">Membrane</keyword>
<feature type="binding site" evidence="21">
    <location>
        <position position="532"/>
    </location>
    <ligand>
        <name>ATP</name>
        <dbReference type="ChEBI" id="CHEBI:30616"/>
    </ligand>
</feature>
<evidence type="ECO:0000256" key="7">
    <source>
        <dbReference type="ARBA" id="ARBA00022741"/>
    </source>
</evidence>
<evidence type="ECO:0000256" key="6">
    <source>
        <dbReference type="ARBA" id="ARBA00022723"/>
    </source>
</evidence>
<feature type="binding site" evidence="22">
    <location>
        <position position="437"/>
    </location>
    <ligand>
        <name>Mg(2+)</name>
        <dbReference type="ChEBI" id="CHEBI:18420"/>
    </ligand>
</feature>
<dbReference type="PROSITE" id="PS00154">
    <property type="entry name" value="ATPASE_E1_E2"/>
    <property type="match status" value="1"/>
</dbReference>
<evidence type="ECO:0000256" key="1">
    <source>
        <dbReference type="ARBA" id="ARBA00001946"/>
    </source>
</evidence>
<evidence type="ECO:0000256" key="23">
    <source>
        <dbReference type="RuleBase" id="RU362033"/>
    </source>
</evidence>
<comment type="catalytic activity">
    <reaction evidence="17">
        <text>a 1,2-diacyl-sn-glycero-3-phospho-L-serine(out) + ATP + H2O = a 1,2-diacyl-sn-glycero-3-phospho-L-serine(in) + ADP + phosphate + H(+)</text>
        <dbReference type="Rhea" id="RHEA:38567"/>
        <dbReference type="ChEBI" id="CHEBI:15377"/>
        <dbReference type="ChEBI" id="CHEBI:15378"/>
        <dbReference type="ChEBI" id="CHEBI:30616"/>
        <dbReference type="ChEBI" id="CHEBI:43474"/>
        <dbReference type="ChEBI" id="CHEBI:57262"/>
        <dbReference type="ChEBI" id="CHEBI:456216"/>
    </reaction>
    <physiologicalReaction direction="left-to-right" evidence="17">
        <dbReference type="Rhea" id="RHEA:38568"/>
    </physiologicalReaction>
</comment>
<evidence type="ECO:0000256" key="9">
    <source>
        <dbReference type="ARBA" id="ARBA00022840"/>
    </source>
</evidence>
<organism evidence="27 28">
    <name type="scientific">Myodes glareolus</name>
    <name type="common">Bank vole</name>
    <name type="synonym">Clethrionomys glareolus</name>
    <dbReference type="NCBI Taxonomy" id="447135"/>
    <lineage>
        <taxon>Eukaryota</taxon>
        <taxon>Metazoa</taxon>
        <taxon>Chordata</taxon>
        <taxon>Craniata</taxon>
        <taxon>Vertebrata</taxon>
        <taxon>Euteleostomi</taxon>
        <taxon>Mammalia</taxon>
        <taxon>Eutheria</taxon>
        <taxon>Euarchontoglires</taxon>
        <taxon>Glires</taxon>
        <taxon>Rodentia</taxon>
        <taxon>Myomorpha</taxon>
        <taxon>Muroidea</taxon>
        <taxon>Cricetidae</taxon>
        <taxon>Arvicolinae</taxon>
        <taxon>Myodes</taxon>
    </lineage>
</organism>
<proteinExistence type="inferred from homology"/>
<feature type="binding site" evidence="21">
    <location>
        <position position="981"/>
    </location>
    <ligand>
        <name>ATP</name>
        <dbReference type="ChEBI" id="CHEBI:30616"/>
    </ligand>
</feature>
<comment type="caution">
    <text evidence="27">The sequence shown here is derived from an EMBL/GenBank/DDBJ whole genome shotgun (WGS) entry which is preliminary data.</text>
</comment>
<dbReference type="Gene3D" id="3.40.50.1000">
    <property type="entry name" value="HAD superfamily/HAD-like"/>
    <property type="match status" value="1"/>
</dbReference>
<name>A0AAW0HPQ1_MYOGA</name>
<feature type="binding site" evidence="21">
    <location>
        <position position="709"/>
    </location>
    <ligand>
        <name>ATP</name>
        <dbReference type="ChEBI" id="CHEBI:30616"/>
    </ligand>
</feature>
<dbReference type="Proteomes" id="UP001488838">
    <property type="component" value="Unassembled WGS sequence"/>
</dbReference>
<feature type="region of interest" description="Disordered" evidence="24">
    <location>
        <begin position="1329"/>
        <end position="1351"/>
    </location>
</feature>
<evidence type="ECO:0000256" key="14">
    <source>
        <dbReference type="ARBA" id="ARBA00023136"/>
    </source>
</evidence>
<dbReference type="InterPro" id="IPR023299">
    <property type="entry name" value="ATPase_P-typ_cyto_dom_N"/>
</dbReference>
<keyword evidence="9 21" id="KW-0067">ATP-binding</keyword>
<feature type="binding site" evidence="21">
    <location>
        <position position="951"/>
    </location>
    <ligand>
        <name>ATP</name>
        <dbReference type="ChEBI" id="CHEBI:30616"/>
    </ligand>
</feature>
<dbReference type="FunFam" id="3.40.50.1000:FF:000001">
    <property type="entry name" value="Phospholipid-transporting ATPase IC"/>
    <property type="match status" value="1"/>
</dbReference>
<keyword evidence="28" id="KW-1185">Reference proteome</keyword>
<dbReference type="CDD" id="cd02073">
    <property type="entry name" value="P-type_ATPase_APLT_Dnf-like"/>
    <property type="match status" value="1"/>
</dbReference>
<feature type="transmembrane region" description="Helical" evidence="23">
    <location>
        <begin position="1196"/>
        <end position="1216"/>
    </location>
</feature>
<evidence type="ECO:0000256" key="13">
    <source>
        <dbReference type="ARBA" id="ARBA00023055"/>
    </source>
</evidence>
<feature type="binding site" evidence="21">
    <location>
        <position position="435"/>
    </location>
    <ligand>
        <name>ATP</name>
        <dbReference type="ChEBI" id="CHEBI:30616"/>
    </ligand>
</feature>
<dbReference type="FunFam" id="3.40.50.1000:FF:000490">
    <property type="match status" value="1"/>
</dbReference>